<comment type="caution">
    <text evidence="12">The sequence shown here is derived from an EMBL/GenBank/DDBJ whole genome shotgun (WGS) entry which is preliminary data.</text>
</comment>
<dbReference type="InterPro" id="IPR004215">
    <property type="entry name" value="GSHS_N"/>
</dbReference>
<comment type="cofactor">
    <cofactor evidence="2">
        <name>Mg(2+)</name>
        <dbReference type="ChEBI" id="CHEBI:18420"/>
    </cofactor>
</comment>
<keyword evidence="8" id="KW-0460">Magnesium</keyword>
<keyword evidence="13" id="KW-1185">Reference proteome</keyword>
<dbReference type="Pfam" id="PF02955">
    <property type="entry name" value="GSH-S_ATP"/>
    <property type="match status" value="1"/>
</dbReference>
<feature type="domain" description="ATP-grasp" evidence="11">
    <location>
        <begin position="143"/>
        <end position="329"/>
    </location>
</feature>
<dbReference type="InterPro" id="IPR006284">
    <property type="entry name" value="Glut_synth_pro"/>
</dbReference>
<keyword evidence="4 10" id="KW-0317">Glutathione biosynthesis</keyword>
<evidence type="ECO:0000256" key="6">
    <source>
        <dbReference type="ARBA" id="ARBA00022741"/>
    </source>
</evidence>
<evidence type="ECO:0000256" key="3">
    <source>
        <dbReference type="ARBA" id="ARBA00022598"/>
    </source>
</evidence>
<keyword evidence="9" id="KW-0464">Manganese</keyword>
<dbReference type="EMBL" id="BTPD01000001">
    <property type="protein sequence ID" value="GMQ27868.1"/>
    <property type="molecule type" value="Genomic_DNA"/>
</dbReference>
<dbReference type="Proteomes" id="UP001338309">
    <property type="component" value="Unassembled WGS sequence"/>
</dbReference>
<dbReference type="Pfam" id="PF02951">
    <property type="entry name" value="GSH-S_N"/>
    <property type="match status" value="1"/>
</dbReference>
<dbReference type="PROSITE" id="PS50975">
    <property type="entry name" value="ATP_GRASP"/>
    <property type="match status" value="1"/>
</dbReference>
<dbReference type="HAMAP" id="MF_00162">
    <property type="entry name" value="GSH_S"/>
    <property type="match status" value="1"/>
</dbReference>
<comment type="catalytic activity">
    <reaction evidence="10">
        <text>gamma-L-glutamyl-L-cysteine + glycine + ATP = glutathione + ADP + phosphate + H(+)</text>
        <dbReference type="Rhea" id="RHEA:13557"/>
        <dbReference type="ChEBI" id="CHEBI:15378"/>
        <dbReference type="ChEBI" id="CHEBI:30616"/>
        <dbReference type="ChEBI" id="CHEBI:43474"/>
        <dbReference type="ChEBI" id="CHEBI:57305"/>
        <dbReference type="ChEBI" id="CHEBI:57925"/>
        <dbReference type="ChEBI" id="CHEBI:58173"/>
        <dbReference type="ChEBI" id="CHEBI:456216"/>
        <dbReference type="EC" id="6.3.2.3"/>
    </reaction>
</comment>
<comment type="pathway">
    <text evidence="10">Sulfur metabolism; glutathione biosynthesis; glutathione from L-cysteine and L-glutamate: step 2/2.</text>
</comment>
<organism evidence="12 13">
    <name type="scientific">Algoriphagus confluentis</name>
    <dbReference type="NCBI Taxonomy" id="1697556"/>
    <lineage>
        <taxon>Bacteria</taxon>
        <taxon>Pseudomonadati</taxon>
        <taxon>Bacteroidota</taxon>
        <taxon>Cytophagia</taxon>
        <taxon>Cytophagales</taxon>
        <taxon>Cyclobacteriaceae</taxon>
        <taxon>Algoriphagus</taxon>
    </lineage>
</organism>
<proteinExistence type="inferred from homology"/>
<evidence type="ECO:0000313" key="12">
    <source>
        <dbReference type="EMBL" id="GMQ27868.1"/>
    </source>
</evidence>
<keyword evidence="3 10" id="KW-0436">Ligase</keyword>
<evidence type="ECO:0000256" key="5">
    <source>
        <dbReference type="ARBA" id="ARBA00022723"/>
    </source>
</evidence>
<gene>
    <name evidence="10 12" type="primary">gshB</name>
    <name evidence="12" type="ORF">Aconfl_05100</name>
</gene>
<dbReference type="InterPro" id="IPR004218">
    <property type="entry name" value="GSHS_ATP-bd"/>
</dbReference>
<evidence type="ECO:0000256" key="10">
    <source>
        <dbReference type="HAMAP-Rule" id="MF_00162"/>
    </source>
</evidence>
<dbReference type="InterPro" id="IPR016185">
    <property type="entry name" value="PreATP-grasp_dom_sf"/>
</dbReference>
<comment type="cofactor">
    <cofactor evidence="1">
        <name>Mn(2+)</name>
        <dbReference type="ChEBI" id="CHEBI:29035"/>
    </cofactor>
</comment>
<dbReference type="NCBIfam" id="NF003573">
    <property type="entry name" value="PRK05246.1"/>
    <property type="match status" value="1"/>
</dbReference>
<dbReference type="NCBIfam" id="TIGR01380">
    <property type="entry name" value="glut_syn"/>
    <property type="match status" value="1"/>
</dbReference>
<dbReference type="Gene3D" id="3.30.470.20">
    <property type="entry name" value="ATP-grasp fold, B domain"/>
    <property type="match status" value="1"/>
</dbReference>
<name>A0ABQ6PIX5_9BACT</name>
<keyword evidence="6 10" id="KW-0547">Nucleotide-binding</keyword>
<evidence type="ECO:0000256" key="2">
    <source>
        <dbReference type="ARBA" id="ARBA00001946"/>
    </source>
</evidence>
<evidence type="ECO:0000256" key="9">
    <source>
        <dbReference type="ARBA" id="ARBA00023211"/>
    </source>
</evidence>
<evidence type="ECO:0000256" key="4">
    <source>
        <dbReference type="ARBA" id="ARBA00022684"/>
    </source>
</evidence>
<sequence>MEIQNGCLAFLKEYQCMKNKKMAVVIDPIQSLNPKKDTSLALMLEAQNLGWEVFYLEMGDLFLKNGEPLGLLRKVEILDDLKQWYRSISTDLLPLSHLDVILMRKDPPFDIEYVMSTYILERAEKAGVWVINRASAIRDMNEKLFTSWFPQCCPPSLISRSIPALREFLAEQKKIVVKPTHKMGGQSIFILTQGDPNTQVILEEITNRGSVFIMAQAYLPEIKSGGDKRIILIDGEPVPFGIARIPSGDDHRGNLAVGASAKGFELRERELWICSQIGPTLREKGAFFVGIDVIGDYMTEINVTSPTGIREIDHFYGTQIPKTFWEKVAQKLAYSPHA</sequence>
<dbReference type="InterPro" id="IPR013815">
    <property type="entry name" value="ATP_grasp_subdomain_1"/>
</dbReference>
<dbReference type="PANTHER" id="PTHR21621">
    <property type="entry name" value="RIBOSOMAL PROTEIN S6 MODIFICATION PROTEIN"/>
    <property type="match status" value="1"/>
</dbReference>
<reference evidence="12 13" key="1">
    <citation type="submission" date="2023-08" db="EMBL/GenBank/DDBJ databases">
        <title>Draft genome sequence of Algoriphagus confluentis.</title>
        <authorList>
            <person name="Takatani N."/>
            <person name="Hosokawa M."/>
            <person name="Sawabe T."/>
        </authorList>
    </citation>
    <scope>NUCLEOTIDE SEQUENCE [LARGE SCALE GENOMIC DNA]</scope>
    <source>
        <strain evidence="12 13">NBRC 111222</strain>
    </source>
</reference>
<dbReference type="Gene3D" id="3.40.50.20">
    <property type="match status" value="1"/>
</dbReference>
<accession>A0ABQ6PIX5</accession>
<keyword evidence="5" id="KW-0479">Metal-binding</keyword>
<dbReference type="PANTHER" id="PTHR21621:SF4">
    <property type="entry name" value="GLUTATHIONE SYNTHETASE"/>
    <property type="match status" value="1"/>
</dbReference>
<keyword evidence="7 10" id="KW-0067">ATP-binding</keyword>
<dbReference type="SUPFAM" id="SSF52440">
    <property type="entry name" value="PreATP-grasp domain"/>
    <property type="match status" value="1"/>
</dbReference>
<dbReference type="EC" id="6.3.2.3" evidence="10"/>
<evidence type="ECO:0000256" key="7">
    <source>
        <dbReference type="ARBA" id="ARBA00022840"/>
    </source>
</evidence>
<protein>
    <recommendedName>
        <fullName evidence="10">Glutathione synthetase</fullName>
        <ecNumber evidence="10">6.3.2.3</ecNumber>
    </recommendedName>
    <alternativeName>
        <fullName evidence="10">GSH synthetase</fullName>
        <shortName evidence="10">GSH-S</shortName>
        <shortName evidence="10">GSHase</shortName>
    </alternativeName>
    <alternativeName>
        <fullName evidence="10">Glutathione synthase</fullName>
    </alternativeName>
</protein>
<dbReference type="InterPro" id="IPR011761">
    <property type="entry name" value="ATP-grasp"/>
</dbReference>
<comment type="similarity">
    <text evidence="10">Belongs to the prokaryotic GSH synthase family.</text>
</comment>
<dbReference type="SUPFAM" id="SSF56059">
    <property type="entry name" value="Glutathione synthetase ATP-binding domain-like"/>
    <property type="match status" value="1"/>
</dbReference>
<evidence type="ECO:0000256" key="8">
    <source>
        <dbReference type="ARBA" id="ARBA00022842"/>
    </source>
</evidence>
<evidence type="ECO:0000259" key="11">
    <source>
        <dbReference type="PROSITE" id="PS50975"/>
    </source>
</evidence>
<evidence type="ECO:0000313" key="13">
    <source>
        <dbReference type="Proteomes" id="UP001338309"/>
    </source>
</evidence>
<evidence type="ECO:0000256" key="1">
    <source>
        <dbReference type="ARBA" id="ARBA00001936"/>
    </source>
</evidence>
<dbReference type="Gene3D" id="3.30.1490.20">
    <property type="entry name" value="ATP-grasp fold, A domain"/>
    <property type="match status" value="1"/>
</dbReference>